<dbReference type="EMBL" id="BPLR01007868">
    <property type="protein sequence ID" value="GIY20356.1"/>
    <property type="molecule type" value="Genomic_DNA"/>
</dbReference>
<gene>
    <name evidence="1" type="ORF">CEXT_569581</name>
</gene>
<protein>
    <submittedName>
        <fullName evidence="1">Uncharacterized protein</fullName>
    </submittedName>
</protein>
<dbReference type="AlphaFoldDB" id="A0AAV4RHG9"/>
<name>A0AAV4RHG9_CAEEX</name>
<evidence type="ECO:0000313" key="2">
    <source>
        <dbReference type="Proteomes" id="UP001054945"/>
    </source>
</evidence>
<reference evidence="1 2" key="1">
    <citation type="submission" date="2021-06" db="EMBL/GenBank/DDBJ databases">
        <title>Caerostris extrusa draft genome.</title>
        <authorList>
            <person name="Kono N."/>
            <person name="Arakawa K."/>
        </authorList>
    </citation>
    <scope>NUCLEOTIDE SEQUENCE [LARGE SCALE GENOMIC DNA]</scope>
</reference>
<sequence length="70" mass="8054">MCVCSTQVEGHQWIEKKLETLASFDGNPMRWRTQKCGMEHERSFVSLTSLDPEMESGSYSTLPFAFTTFK</sequence>
<dbReference type="Proteomes" id="UP001054945">
    <property type="component" value="Unassembled WGS sequence"/>
</dbReference>
<comment type="caution">
    <text evidence="1">The sequence shown here is derived from an EMBL/GenBank/DDBJ whole genome shotgun (WGS) entry which is preliminary data.</text>
</comment>
<organism evidence="1 2">
    <name type="scientific">Caerostris extrusa</name>
    <name type="common">Bark spider</name>
    <name type="synonym">Caerostris bankana</name>
    <dbReference type="NCBI Taxonomy" id="172846"/>
    <lineage>
        <taxon>Eukaryota</taxon>
        <taxon>Metazoa</taxon>
        <taxon>Ecdysozoa</taxon>
        <taxon>Arthropoda</taxon>
        <taxon>Chelicerata</taxon>
        <taxon>Arachnida</taxon>
        <taxon>Araneae</taxon>
        <taxon>Araneomorphae</taxon>
        <taxon>Entelegynae</taxon>
        <taxon>Araneoidea</taxon>
        <taxon>Araneidae</taxon>
        <taxon>Caerostris</taxon>
    </lineage>
</organism>
<accession>A0AAV4RHG9</accession>
<keyword evidence="2" id="KW-1185">Reference proteome</keyword>
<proteinExistence type="predicted"/>
<evidence type="ECO:0000313" key="1">
    <source>
        <dbReference type="EMBL" id="GIY20356.1"/>
    </source>
</evidence>